<evidence type="ECO:0000256" key="2">
    <source>
        <dbReference type="ARBA" id="ARBA00022670"/>
    </source>
</evidence>
<dbReference type="PROSITE" id="PS00137">
    <property type="entry name" value="SUBTILASE_HIS"/>
    <property type="match status" value="1"/>
</dbReference>
<dbReference type="PANTHER" id="PTHR43806">
    <property type="entry name" value="PEPTIDASE S8"/>
    <property type="match status" value="1"/>
</dbReference>
<dbReference type="GO" id="GO:0004252">
    <property type="term" value="F:serine-type endopeptidase activity"/>
    <property type="evidence" value="ECO:0007669"/>
    <property type="project" value="UniProtKB-UniRule"/>
</dbReference>
<keyword evidence="4 6" id="KW-0720">Serine protease</keyword>
<dbReference type="PANTHER" id="PTHR43806:SF65">
    <property type="entry name" value="SERINE PROTEASE APRX"/>
    <property type="match status" value="1"/>
</dbReference>
<reference evidence="10" key="1">
    <citation type="submission" date="2017-11" db="EMBL/GenBank/DDBJ databases">
        <title>Complete Genome Sequence of Kyrpidia sp. Strain EA-1, a thermophilic, hydrogen-oxidizing Bacterium, isolated from the Azores.</title>
        <authorList>
            <person name="Reiner J.E."/>
            <person name="Lapp C.J."/>
            <person name="Bunk B."/>
            <person name="Gescher J."/>
        </authorList>
    </citation>
    <scope>NUCLEOTIDE SEQUENCE [LARGE SCALE GENOMIC DNA]</scope>
    <source>
        <strain evidence="10">EA-1</strain>
    </source>
</reference>
<feature type="active site" description="Charge relay system" evidence="5 6">
    <location>
        <position position="183"/>
    </location>
</feature>
<dbReference type="EMBL" id="CP024955">
    <property type="protein sequence ID" value="ATY84050.1"/>
    <property type="molecule type" value="Genomic_DNA"/>
</dbReference>
<feature type="domain" description="Peptidase S8/S53" evidence="8">
    <location>
        <begin position="139"/>
        <end position="416"/>
    </location>
</feature>
<gene>
    <name evidence="9" type="ORF">CVV65_03030</name>
</gene>
<dbReference type="PRINTS" id="PR00723">
    <property type="entry name" value="SUBTILISIN"/>
</dbReference>
<keyword evidence="3 6" id="KW-0378">Hydrolase</keyword>
<dbReference type="InterPro" id="IPR015500">
    <property type="entry name" value="Peptidase_S8_subtilisin-rel"/>
</dbReference>
<keyword evidence="2 6" id="KW-0645">Protease</keyword>
<dbReference type="KEGG" id="kyr:CVV65_03030"/>
<dbReference type="InterPro" id="IPR000209">
    <property type="entry name" value="Peptidase_S8/S53_dom"/>
</dbReference>
<sequence>MQLLNWVHQHAGKLDVLARRQLIQAHRPLRRVPCFLQNLAQGLLHRLIKVPVIVQLKEIPEEGLTNSVSRVGGIARRRIHRELPICNGVAARLSIADIRRLLEQESVARITYDRPVRALLDVATPAVGAATGQQVGFTGRGVTVAVLDTGIYPHPDLTQPVNRIVGFRDFVNGRTEPYDDNGHGTHCAGDVAANGGQSGGRYRGPAPEASLVGVKVLNAQGAGSLSTVIQGIDWVVQNRDAFDIRVLSMSLGSPPAGPPSQDPVVQAVEAAWNSGIAVAVAAGNEGPESGTISSPGDSPRVITVGAVDDRRTVPQNDDVVASFSSRGPTSEGVTKPDITAPGVGIISLRAPGSFLDKMMKSARVGDWYFRLSGTSMATPIVAGTIAQLLQINPAMTPDEVKAALMDNSFDLGEDPNAQGRGEVRVGGLL</sequence>
<dbReference type="Gene3D" id="3.40.50.200">
    <property type="entry name" value="Peptidase S8/S53 domain"/>
    <property type="match status" value="1"/>
</dbReference>
<evidence type="ECO:0000313" key="9">
    <source>
        <dbReference type="EMBL" id="ATY84050.1"/>
    </source>
</evidence>
<dbReference type="Pfam" id="PF00082">
    <property type="entry name" value="Peptidase_S8"/>
    <property type="match status" value="1"/>
</dbReference>
<feature type="active site" description="Charge relay system" evidence="5 6">
    <location>
        <position position="375"/>
    </location>
</feature>
<evidence type="ECO:0000256" key="3">
    <source>
        <dbReference type="ARBA" id="ARBA00022801"/>
    </source>
</evidence>
<dbReference type="InterPro" id="IPR050131">
    <property type="entry name" value="Peptidase_S8_subtilisin-like"/>
</dbReference>
<evidence type="ECO:0000259" key="8">
    <source>
        <dbReference type="Pfam" id="PF00082"/>
    </source>
</evidence>
<dbReference type="InterPro" id="IPR023828">
    <property type="entry name" value="Peptidase_S8_Ser-AS"/>
</dbReference>
<dbReference type="InterPro" id="IPR022398">
    <property type="entry name" value="Peptidase_S8_His-AS"/>
</dbReference>
<accession>A0A2K8N648</accession>
<dbReference type="SUPFAM" id="SSF52743">
    <property type="entry name" value="Subtilisin-like"/>
    <property type="match status" value="1"/>
</dbReference>
<evidence type="ECO:0000313" key="10">
    <source>
        <dbReference type="Proteomes" id="UP000231932"/>
    </source>
</evidence>
<evidence type="ECO:0000256" key="5">
    <source>
        <dbReference type="PIRSR" id="PIRSR615500-1"/>
    </source>
</evidence>
<evidence type="ECO:0000256" key="6">
    <source>
        <dbReference type="PROSITE-ProRule" id="PRU01240"/>
    </source>
</evidence>
<protein>
    <submittedName>
        <fullName evidence="9">Peptidase S8</fullName>
    </submittedName>
</protein>
<dbReference type="AlphaFoldDB" id="A0A2K8N648"/>
<dbReference type="SMR" id="A0A2K8N648"/>
<dbReference type="InterPro" id="IPR023827">
    <property type="entry name" value="Peptidase_S8_Asp-AS"/>
</dbReference>
<evidence type="ECO:0000256" key="7">
    <source>
        <dbReference type="RuleBase" id="RU003355"/>
    </source>
</evidence>
<dbReference type="GO" id="GO:0006508">
    <property type="term" value="P:proteolysis"/>
    <property type="evidence" value="ECO:0007669"/>
    <property type="project" value="UniProtKB-KW"/>
</dbReference>
<dbReference type="InterPro" id="IPR036852">
    <property type="entry name" value="Peptidase_S8/S53_dom_sf"/>
</dbReference>
<comment type="similarity">
    <text evidence="1 6 7">Belongs to the peptidase S8 family.</text>
</comment>
<proteinExistence type="inferred from homology"/>
<dbReference type="PROSITE" id="PS00136">
    <property type="entry name" value="SUBTILASE_ASP"/>
    <property type="match status" value="1"/>
</dbReference>
<dbReference type="Proteomes" id="UP000231932">
    <property type="component" value="Chromosome"/>
</dbReference>
<evidence type="ECO:0000256" key="1">
    <source>
        <dbReference type="ARBA" id="ARBA00011073"/>
    </source>
</evidence>
<dbReference type="RefSeq" id="WP_100666883.1">
    <property type="nucleotide sequence ID" value="NZ_CP024955.1"/>
</dbReference>
<feature type="active site" description="Charge relay system" evidence="5 6">
    <location>
        <position position="148"/>
    </location>
</feature>
<organism evidence="9 10">
    <name type="scientific">Kyrpidia spormannii</name>
    <dbReference type="NCBI Taxonomy" id="2055160"/>
    <lineage>
        <taxon>Bacteria</taxon>
        <taxon>Bacillati</taxon>
        <taxon>Bacillota</taxon>
        <taxon>Bacilli</taxon>
        <taxon>Bacillales</taxon>
        <taxon>Alicyclobacillaceae</taxon>
        <taxon>Kyrpidia</taxon>
    </lineage>
</organism>
<keyword evidence="10" id="KW-1185">Reference proteome</keyword>
<dbReference type="OrthoDB" id="9798386at2"/>
<dbReference type="PROSITE" id="PS00138">
    <property type="entry name" value="SUBTILASE_SER"/>
    <property type="match status" value="1"/>
</dbReference>
<dbReference type="CDD" id="cd07487">
    <property type="entry name" value="Peptidases_S8_1"/>
    <property type="match status" value="1"/>
</dbReference>
<name>A0A2K8N648_9BACL</name>
<evidence type="ECO:0000256" key="4">
    <source>
        <dbReference type="ARBA" id="ARBA00022825"/>
    </source>
</evidence>
<dbReference type="PROSITE" id="PS51892">
    <property type="entry name" value="SUBTILASE"/>
    <property type="match status" value="1"/>
</dbReference>